<feature type="transmembrane region" description="Helical" evidence="9">
    <location>
        <begin position="774"/>
        <end position="799"/>
    </location>
</feature>
<sequence>MSDEQAAVTLLSASDLAIMKKQYVSSFVGRGVCCAWKMNSLFKRALVWTAAFFIWICFSAWIFVQVEYSDVDEYEQKYQLLHSLYNSMAYKFNITIEEFNNFSKTAHEALSVPKLQWSYSTSFDFVFQTVTTIGYGYITPQTSKGKILCIFVALFGIPITMLALKSIGELIVVCVNSSITNLEKKILRRQEAKKVQVKSAVVLFSLMVIFLMVFALLLVNSTDMTLVQCVYFWFVTYTTIGFGDYVPGKIPQSIQRLSFNSSANHDNKATKSLQEFDVPVYVTIFYLLFCMLGFCVVSSVLNSIVAAFEVEGHGPWCFRCHSRDILNHDDGNQLSAVHSDMGVANLNMESSRSVNENMNPLLFKALLRTAFFIAWSCFSAWLFVQVEHTENDFVDEKYQLLRSLYISMVSKYNMTIDDFNNFSNIAHEALSAPDLPWTYDHSFDFVLQTVTTIGYGYITPKTEGGKILCIFVALVGIPLTMLALKTVGELIVYGVNKVVKKFETKVLKKSEVRQLQTKTAVILFSLLVMLIMTTSILIARSAGWTVTESVYYWFITYATIGFGDYVMKDFPQRIHMLSSNGSRSHQGQEKRAFEVAETARIFLTTLALFFSILGLCLVSSVLNSIMAAIEELNLRPRCLRGKTEDRPCDNKNSSPEQCDREPHLKVMLHRDDSQRNVMFVVDHYQVMNPLLVKALLRTAFFIAWSCFSAWLFVQVEHTENDFVDEKYQLLRSLYISMVSKYNITIDDFNNFSNIAHEALSAPDLPWTYDHSFDFVLQTVTTIVFFFFANITTKLLCFVLRGYGYITPKTEGGKILCIFVALVGIPLTMLALKTVGELIVYGVNKVVKKFETKVLKKSEVRQLQTKTAVMLFSLLVMLIMTTSILIARSAGWTVTESVYCWFITYTTIGFGDYVAKDFPQSIQMLSSNGSRSHQGQEKRVFEIEETARIFLSILGLLYSIQGLCLVSSVLNSIMAAIEELNLRPRC</sequence>
<dbReference type="PANTHER" id="PTHR11003:SF345">
    <property type="entry name" value="TWIK FAMILY OF POTASSIUM CHANNELS PROTEIN 18"/>
    <property type="match status" value="1"/>
</dbReference>
<keyword evidence="6 9" id="KW-0472">Membrane</keyword>
<feature type="domain" description="Potassium channel" evidence="10">
    <location>
        <begin position="436"/>
        <end position="491"/>
    </location>
</feature>
<dbReference type="EMBL" id="CALNXK010000070">
    <property type="protein sequence ID" value="CAH3143239.1"/>
    <property type="molecule type" value="Genomic_DNA"/>
</dbReference>
<comment type="caution">
    <text evidence="11">The sequence shown here is derived from an EMBL/GenBank/DDBJ whole genome shotgun (WGS) entry which is preliminary data.</text>
</comment>
<feature type="transmembrane region" description="Helical" evidence="9">
    <location>
        <begin position="150"/>
        <end position="179"/>
    </location>
</feature>
<feature type="domain" description="Potassium channel" evidence="10">
    <location>
        <begin position="115"/>
        <end position="171"/>
    </location>
</feature>
<feature type="transmembrane region" description="Helical" evidence="9">
    <location>
        <begin position="867"/>
        <end position="885"/>
    </location>
</feature>
<keyword evidence="5 8" id="KW-0406">Ion transport</keyword>
<name>A0ABN8PH62_9CNID</name>
<dbReference type="PANTHER" id="PTHR11003">
    <property type="entry name" value="POTASSIUM CHANNEL, SUBFAMILY K"/>
    <property type="match status" value="1"/>
</dbReference>
<evidence type="ECO:0000313" key="12">
    <source>
        <dbReference type="Proteomes" id="UP001159405"/>
    </source>
</evidence>
<keyword evidence="2 8" id="KW-0813">Transport</keyword>
<feature type="transmembrane region" description="Helical" evidence="9">
    <location>
        <begin position="45"/>
        <end position="64"/>
    </location>
</feature>
<feature type="transmembrane region" description="Helical" evidence="9">
    <location>
        <begin position="200"/>
        <end position="219"/>
    </location>
</feature>
<evidence type="ECO:0000256" key="8">
    <source>
        <dbReference type="RuleBase" id="RU003857"/>
    </source>
</evidence>
<feature type="transmembrane region" description="Helical" evidence="9">
    <location>
        <begin position="694"/>
        <end position="713"/>
    </location>
</feature>
<feature type="transmembrane region" description="Helical" evidence="9">
    <location>
        <begin position="278"/>
        <end position="301"/>
    </location>
</feature>
<feature type="domain" description="Potassium channel" evidence="10">
    <location>
        <begin position="801"/>
        <end position="838"/>
    </location>
</feature>
<feature type="transmembrane region" description="Helical" evidence="9">
    <location>
        <begin position="467"/>
        <end position="484"/>
    </location>
</feature>
<keyword evidence="4 9" id="KW-1133">Transmembrane helix</keyword>
<feature type="domain" description="Potassium channel" evidence="10">
    <location>
        <begin position="528"/>
        <end position="574"/>
    </location>
</feature>
<evidence type="ECO:0000256" key="7">
    <source>
        <dbReference type="ARBA" id="ARBA00023303"/>
    </source>
</evidence>
<dbReference type="InterPro" id="IPR013099">
    <property type="entry name" value="K_chnl_dom"/>
</dbReference>
<comment type="similarity">
    <text evidence="8">Belongs to the two pore domain potassium channel (TC 1.A.1.8) family.</text>
</comment>
<feature type="transmembrane region" description="Helical" evidence="9">
    <location>
        <begin position="948"/>
        <end position="976"/>
    </location>
</feature>
<dbReference type="PRINTS" id="PR01333">
    <property type="entry name" value="2POREKCHANEL"/>
</dbReference>
<feature type="transmembrane region" description="Helical" evidence="9">
    <location>
        <begin position="601"/>
        <end position="629"/>
    </location>
</feature>
<evidence type="ECO:0000256" key="3">
    <source>
        <dbReference type="ARBA" id="ARBA00022692"/>
    </source>
</evidence>
<dbReference type="SUPFAM" id="SSF81324">
    <property type="entry name" value="Voltage-gated potassium channels"/>
    <property type="match status" value="5"/>
</dbReference>
<keyword evidence="7 8" id="KW-0407">Ion channel</keyword>
<accession>A0ABN8PH62</accession>
<dbReference type="Pfam" id="PF07885">
    <property type="entry name" value="Ion_trans_2"/>
    <property type="match status" value="6"/>
</dbReference>
<feature type="transmembrane region" description="Helical" evidence="9">
    <location>
        <begin position="365"/>
        <end position="384"/>
    </location>
</feature>
<feature type="domain" description="Potassium channel" evidence="10">
    <location>
        <begin position="875"/>
        <end position="915"/>
    </location>
</feature>
<reference evidence="11 12" key="1">
    <citation type="submission" date="2022-05" db="EMBL/GenBank/DDBJ databases">
        <authorList>
            <consortium name="Genoscope - CEA"/>
            <person name="William W."/>
        </authorList>
    </citation>
    <scope>NUCLEOTIDE SEQUENCE [LARGE SCALE GENOMIC DNA]</scope>
</reference>
<evidence type="ECO:0000256" key="9">
    <source>
        <dbReference type="SAM" id="Phobius"/>
    </source>
</evidence>
<feature type="domain" description="Potassium channel" evidence="10">
    <location>
        <begin position="207"/>
        <end position="248"/>
    </location>
</feature>
<evidence type="ECO:0000256" key="6">
    <source>
        <dbReference type="ARBA" id="ARBA00023136"/>
    </source>
</evidence>
<proteinExistence type="inferred from homology"/>
<dbReference type="InterPro" id="IPR003280">
    <property type="entry name" value="2pore_dom_K_chnl"/>
</dbReference>
<protein>
    <recommendedName>
        <fullName evidence="10">Potassium channel domain-containing protein</fullName>
    </recommendedName>
</protein>
<keyword evidence="12" id="KW-1185">Reference proteome</keyword>
<evidence type="ECO:0000313" key="11">
    <source>
        <dbReference type="EMBL" id="CAH3143239.1"/>
    </source>
</evidence>
<feature type="transmembrane region" description="Helical" evidence="9">
    <location>
        <begin position="225"/>
        <end position="246"/>
    </location>
</feature>
<dbReference type="Proteomes" id="UP001159405">
    <property type="component" value="Unassembled WGS sequence"/>
</dbReference>
<feature type="non-terminal residue" evidence="11">
    <location>
        <position position="985"/>
    </location>
</feature>
<dbReference type="Gene3D" id="1.10.287.70">
    <property type="match status" value="3"/>
</dbReference>
<comment type="subcellular location">
    <subcellularLocation>
        <location evidence="1">Membrane</location>
        <topology evidence="1">Multi-pass membrane protein</topology>
    </subcellularLocation>
</comment>
<feature type="transmembrane region" description="Helical" evidence="9">
    <location>
        <begin position="550"/>
        <end position="567"/>
    </location>
</feature>
<feature type="transmembrane region" description="Helical" evidence="9">
    <location>
        <begin position="811"/>
        <end position="831"/>
    </location>
</feature>
<gene>
    <name evidence="11" type="ORF">PLOB_00043292</name>
</gene>
<evidence type="ECO:0000259" key="10">
    <source>
        <dbReference type="Pfam" id="PF07885"/>
    </source>
</evidence>
<evidence type="ECO:0000256" key="1">
    <source>
        <dbReference type="ARBA" id="ARBA00004141"/>
    </source>
</evidence>
<evidence type="ECO:0000256" key="2">
    <source>
        <dbReference type="ARBA" id="ARBA00022448"/>
    </source>
</evidence>
<evidence type="ECO:0000256" key="4">
    <source>
        <dbReference type="ARBA" id="ARBA00022989"/>
    </source>
</evidence>
<evidence type="ECO:0000256" key="5">
    <source>
        <dbReference type="ARBA" id="ARBA00023065"/>
    </source>
</evidence>
<feature type="transmembrane region" description="Helical" evidence="9">
    <location>
        <begin position="897"/>
        <end position="914"/>
    </location>
</feature>
<organism evidence="11 12">
    <name type="scientific">Porites lobata</name>
    <dbReference type="NCBI Taxonomy" id="104759"/>
    <lineage>
        <taxon>Eukaryota</taxon>
        <taxon>Metazoa</taxon>
        <taxon>Cnidaria</taxon>
        <taxon>Anthozoa</taxon>
        <taxon>Hexacorallia</taxon>
        <taxon>Scleractinia</taxon>
        <taxon>Fungiina</taxon>
        <taxon>Poritidae</taxon>
        <taxon>Porites</taxon>
    </lineage>
</organism>
<keyword evidence="3 8" id="KW-0812">Transmembrane</keyword>
<feature type="transmembrane region" description="Helical" evidence="9">
    <location>
        <begin position="520"/>
        <end position="538"/>
    </location>
</feature>